<dbReference type="SMART" id="SM00465">
    <property type="entry name" value="GIYc"/>
    <property type="match status" value="1"/>
</dbReference>
<evidence type="ECO:0000256" key="8">
    <source>
        <dbReference type="ARBA" id="ARBA00042138"/>
    </source>
</evidence>
<feature type="domain" description="GIY-YIG" evidence="10">
    <location>
        <begin position="16"/>
        <end position="92"/>
    </location>
</feature>
<dbReference type="PROSITE" id="PS50164">
    <property type="entry name" value="GIY_YIG"/>
    <property type="match status" value="1"/>
</dbReference>
<sequence length="275" mass="32392">MLQEKFLAIIDAVPPGITGVYYISDENDRLIYIGKSNDIRKRLYQHFSNTTRKSQRMQQRAHAVAYENMGNELMALLRESEKIKEHQPIFNRAQRRSIFLWGLYLEQDEHGYNALILRKLRKEEREITAFTSKAEGRERLFQITEKYQLCQKINGLYPTNQHCFQYSIRTCKGACIQKESTQTYNARVKAYVDENFLPPIDQTILLEGRDENEKGVVWIENGIYRGYGFCGKEVDTKREIHSIINPKSENRDTQRLIKGYLRKQHSPVQSFEIDQ</sequence>
<dbReference type="InterPro" id="IPR050066">
    <property type="entry name" value="UvrABC_protein_C"/>
</dbReference>
<organism evidence="11 12">
    <name type="scientific">Echinicola arenosa</name>
    <dbReference type="NCBI Taxonomy" id="2774144"/>
    <lineage>
        <taxon>Bacteria</taxon>
        <taxon>Pseudomonadati</taxon>
        <taxon>Bacteroidota</taxon>
        <taxon>Cytophagia</taxon>
        <taxon>Cytophagales</taxon>
        <taxon>Cyclobacteriaceae</taxon>
        <taxon>Echinicola</taxon>
    </lineage>
</organism>
<keyword evidence="3" id="KW-0378">Hydrolase</keyword>
<dbReference type="InterPro" id="IPR035901">
    <property type="entry name" value="GIY-YIG_endonuc_sf"/>
</dbReference>
<evidence type="ECO:0000256" key="1">
    <source>
        <dbReference type="ARBA" id="ARBA00022763"/>
    </source>
</evidence>
<evidence type="ECO:0000259" key="10">
    <source>
        <dbReference type="PROSITE" id="PS50164"/>
    </source>
</evidence>
<dbReference type="Proteomes" id="UP000647133">
    <property type="component" value="Unassembled WGS sequence"/>
</dbReference>
<dbReference type="PANTHER" id="PTHR30562:SF10">
    <property type="entry name" value="EXCINUCLEASE CHO"/>
    <property type="match status" value="1"/>
</dbReference>
<dbReference type="SUPFAM" id="SSF82771">
    <property type="entry name" value="GIY-YIG endonuclease"/>
    <property type="match status" value="1"/>
</dbReference>
<evidence type="ECO:0000313" key="11">
    <source>
        <dbReference type="EMBL" id="MBD8490699.1"/>
    </source>
</evidence>
<evidence type="ECO:0000256" key="3">
    <source>
        <dbReference type="ARBA" id="ARBA00022801"/>
    </source>
</evidence>
<evidence type="ECO:0000256" key="4">
    <source>
        <dbReference type="ARBA" id="ARBA00022881"/>
    </source>
</evidence>
<dbReference type="CDD" id="cd10434">
    <property type="entry name" value="GIY-YIG_UvrC_Cho"/>
    <property type="match status" value="1"/>
</dbReference>
<evidence type="ECO:0000256" key="7">
    <source>
        <dbReference type="ARBA" id="ARBA00040756"/>
    </source>
</evidence>
<dbReference type="EMBL" id="JACYTQ010000008">
    <property type="protein sequence ID" value="MBD8490699.1"/>
    <property type="molecule type" value="Genomic_DNA"/>
</dbReference>
<evidence type="ECO:0000256" key="5">
    <source>
        <dbReference type="ARBA" id="ARBA00023204"/>
    </source>
</evidence>
<comment type="caution">
    <text evidence="11">The sequence shown here is derived from an EMBL/GenBank/DDBJ whole genome shotgun (WGS) entry which is preliminary data.</text>
</comment>
<dbReference type="Gene3D" id="3.40.1440.10">
    <property type="entry name" value="GIY-YIG endonuclease"/>
    <property type="match status" value="1"/>
</dbReference>
<keyword evidence="5" id="KW-0234">DNA repair</keyword>
<dbReference type="InterPro" id="IPR000305">
    <property type="entry name" value="GIY-YIG_endonuc"/>
</dbReference>
<evidence type="ECO:0000256" key="6">
    <source>
        <dbReference type="ARBA" id="ARBA00023236"/>
    </source>
</evidence>
<evidence type="ECO:0000313" key="12">
    <source>
        <dbReference type="Proteomes" id="UP000647133"/>
    </source>
</evidence>
<keyword evidence="6" id="KW-0742">SOS response</keyword>
<evidence type="ECO:0000256" key="9">
    <source>
        <dbReference type="ARBA" id="ARBA00042732"/>
    </source>
</evidence>
<dbReference type="PANTHER" id="PTHR30562">
    <property type="entry name" value="UVRC/OXIDOREDUCTASE"/>
    <property type="match status" value="1"/>
</dbReference>
<keyword evidence="1" id="KW-0227">DNA damage</keyword>
<keyword evidence="4" id="KW-0267">Excision nuclease</keyword>
<accession>A0ABR9ASW5</accession>
<keyword evidence="12" id="KW-1185">Reference proteome</keyword>
<proteinExistence type="predicted"/>
<gene>
    <name evidence="11" type="ORF">IFO69_18245</name>
</gene>
<keyword evidence="2" id="KW-0228">DNA excision</keyword>
<evidence type="ECO:0000256" key="2">
    <source>
        <dbReference type="ARBA" id="ARBA00022769"/>
    </source>
</evidence>
<protein>
    <recommendedName>
        <fullName evidence="7">Excinuclease cho</fullName>
    </recommendedName>
    <alternativeName>
        <fullName evidence="9">Endonuclease cho</fullName>
    </alternativeName>
    <alternativeName>
        <fullName evidence="8">UvrC homolog protein</fullName>
    </alternativeName>
</protein>
<dbReference type="InterPro" id="IPR047296">
    <property type="entry name" value="GIY-YIG_UvrC_Cho"/>
</dbReference>
<name>A0ABR9ASW5_9BACT</name>
<dbReference type="Pfam" id="PF01541">
    <property type="entry name" value="GIY-YIG"/>
    <property type="match status" value="1"/>
</dbReference>
<reference evidence="11 12" key="1">
    <citation type="submission" date="2020-09" db="EMBL/GenBank/DDBJ databases">
        <title>Echinicola sp. CAU 1574 isolated from sand of Sido Beach.</title>
        <authorList>
            <person name="Kim W."/>
        </authorList>
    </citation>
    <scope>NUCLEOTIDE SEQUENCE [LARGE SCALE GENOMIC DNA]</scope>
    <source>
        <strain evidence="11 12">CAU 1574</strain>
    </source>
</reference>